<dbReference type="SUPFAM" id="SSF51905">
    <property type="entry name" value="FAD/NAD(P)-binding domain"/>
    <property type="match status" value="1"/>
</dbReference>
<keyword evidence="15" id="KW-0547">Nucleotide-binding</keyword>
<dbReference type="GO" id="GO:0050660">
    <property type="term" value="F:flavin adenine dinucleotide binding"/>
    <property type="evidence" value="ECO:0007669"/>
    <property type="project" value="TreeGrafter"/>
</dbReference>
<gene>
    <name evidence="14" type="primary">sthA</name>
    <name evidence="18" type="ORF">Kalk_20135</name>
</gene>
<evidence type="ECO:0000256" key="8">
    <source>
        <dbReference type="ARBA" id="ARBA00022630"/>
    </source>
</evidence>
<feature type="binding site" evidence="15">
    <location>
        <begin position="144"/>
        <end position="146"/>
    </location>
    <ligand>
        <name>FAD</name>
        <dbReference type="ChEBI" id="CHEBI:57692"/>
    </ligand>
</feature>
<dbReference type="PIRSF" id="PIRSF000350">
    <property type="entry name" value="Mercury_reductase_MerA"/>
    <property type="match status" value="1"/>
</dbReference>
<keyword evidence="7 14" id="KW-0963">Cytoplasm</keyword>
<dbReference type="OrthoDB" id="9800167at2"/>
<protein>
    <recommendedName>
        <fullName evidence="6 14">Soluble pyridine nucleotide transhydrogenase</fullName>
        <shortName evidence="14">STH</shortName>
        <ecNumber evidence="5 14">1.6.1.1</ecNumber>
    </recommendedName>
    <alternativeName>
        <fullName evidence="13 14">NAD(P)(+) transhydrogenase [B-specific]</fullName>
    </alternativeName>
</protein>
<dbReference type="InterPro" id="IPR050151">
    <property type="entry name" value="Class-I_Pyr_Nuc-Dis_Oxidored"/>
</dbReference>
<feature type="domain" description="FAD/NAD(P)-binding" evidence="17">
    <location>
        <begin position="5"/>
        <end position="324"/>
    </location>
</feature>
<dbReference type="RefSeq" id="WP_101895968.1">
    <property type="nucleotide sequence ID" value="NZ_CP022684.1"/>
</dbReference>
<name>A0A2K9LSZ8_9GAMM</name>
<dbReference type="FunFam" id="3.30.390.30:FF:000002">
    <property type="entry name" value="Soluble pyridine nucleotide transhydrogenase"/>
    <property type="match status" value="1"/>
</dbReference>
<organism evidence="18 19">
    <name type="scientific">Ketobacter alkanivorans</name>
    <dbReference type="NCBI Taxonomy" id="1917421"/>
    <lineage>
        <taxon>Bacteria</taxon>
        <taxon>Pseudomonadati</taxon>
        <taxon>Pseudomonadota</taxon>
        <taxon>Gammaproteobacteria</taxon>
        <taxon>Pseudomonadales</taxon>
        <taxon>Ketobacteraceae</taxon>
        <taxon>Ketobacter</taxon>
    </lineage>
</organism>
<reference evidence="19" key="1">
    <citation type="submission" date="2017-08" db="EMBL/GenBank/DDBJ databases">
        <title>Direct submision.</title>
        <authorList>
            <person name="Kim S.-J."/>
            <person name="Rhee S.-K."/>
        </authorList>
    </citation>
    <scope>NUCLEOTIDE SEQUENCE [LARGE SCALE GENOMIC DNA]</scope>
    <source>
        <strain evidence="19">GI5</strain>
    </source>
</reference>
<dbReference type="InterPro" id="IPR023753">
    <property type="entry name" value="FAD/NAD-binding_dom"/>
</dbReference>
<feature type="binding site" evidence="15">
    <location>
        <position position="115"/>
    </location>
    <ligand>
        <name>FAD</name>
        <dbReference type="ChEBI" id="CHEBI:57692"/>
    </ligand>
</feature>
<dbReference type="GO" id="GO:0003957">
    <property type="term" value="F:NAD(P)+ transhydrogenase (Si-specific) activity"/>
    <property type="evidence" value="ECO:0007669"/>
    <property type="project" value="UniProtKB-UniRule"/>
</dbReference>
<evidence type="ECO:0000259" key="17">
    <source>
        <dbReference type="Pfam" id="PF07992"/>
    </source>
</evidence>
<evidence type="ECO:0000313" key="19">
    <source>
        <dbReference type="Proteomes" id="UP000235116"/>
    </source>
</evidence>
<dbReference type="Pfam" id="PF07992">
    <property type="entry name" value="Pyr_redox_2"/>
    <property type="match status" value="1"/>
</dbReference>
<dbReference type="InterPro" id="IPR001100">
    <property type="entry name" value="Pyr_nuc-diS_OxRdtase"/>
</dbReference>
<dbReference type="InterPro" id="IPR036188">
    <property type="entry name" value="FAD/NAD-bd_sf"/>
</dbReference>
<evidence type="ECO:0000256" key="12">
    <source>
        <dbReference type="ARBA" id="ARBA00023027"/>
    </source>
</evidence>
<keyword evidence="10 14" id="KW-0521">NADP</keyword>
<dbReference type="NCBIfam" id="NF003585">
    <property type="entry name" value="PRK05249.1"/>
    <property type="match status" value="1"/>
</dbReference>
<feature type="binding site" evidence="14">
    <location>
        <begin position="34"/>
        <end position="43"/>
    </location>
    <ligand>
        <name>FAD</name>
        <dbReference type="ChEBI" id="CHEBI:57692"/>
    </ligand>
</feature>
<dbReference type="InterPro" id="IPR004099">
    <property type="entry name" value="Pyr_nucl-diS_OxRdtase_dimer"/>
</dbReference>
<proteinExistence type="inferred from homology"/>
<dbReference type="FunFam" id="3.50.50.60:FF:000008">
    <property type="entry name" value="Soluble pyridine nucleotide transhydrogenase"/>
    <property type="match status" value="1"/>
</dbReference>
<dbReference type="PANTHER" id="PTHR22912:SF93">
    <property type="entry name" value="SOLUBLE PYRIDINE NUCLEOTIDE TRANSHYDROGENASE"/>
    <property type="match status" value="1"/>
</dbReference>
<dbReference type="KEGG" id="kak:Kalk_20135"/>
<evidence type="ECO:0000256" key="6">
    <source>
        <dbReference type="ARBA" id="ARBA00016603"/>
    </source>
</evidence>
<dbReference type="Gene3D" id="3.30.390.30">
    <property type="match status" value="1"/>
</dbReference>
<dbReference type="GO" id="GO:0005829">
    <property type="term" value="C:cytosol"/>
    <property type="evidence" value="ECO:0007669"/>
    <property type="project" value="TreeGrafter"/>
</dbReference>
<evidence type="ECO:0000256" key="10">
    <source>
        <dbReference type="ARBA" id="ARBA00022857"/>
    </source>
</evidence>
<feature type="binding site" evidence="15">
    <location>
        <position position="268"/>
    </location>
    <ligand>
        <name>NAD(+)</name>
        <dbReference type="ChEBI" id="CHEBI:57540"/>
    </ligand>
</feature>
<feature type="binding site" evidence="15">
    <location>
        <position position="309"/>
    </location>
    <ligand>
        <name>FAD</name>
        <dbReference type="ChEBI" id="CHEBI:57692"/>
    </ligand>
</feature>
<dbReference type="AlphaFoldDB" id="A0A2K9LSZ8"/>
<keyword evidence="19" id="KW-1185">Reference proteome</keyword>
<dbReference type="PRINTS" id="PR00411">
    <property type="entry name" value="PNDRDTASEI"/>
</dbReference>
<keyword evidence="8 14" id="KW-0285">Flavoprotein</keyword>
<evidence type="ECO:0000256" key="3">
    <source>
        <dbReference type="ARBA" id="ARBA00004496"/>
    </source>
</evidence>
<evidence type="ECO:0000256" key="2">
    <source>
        <dbReference type="ARBA" id="ARBA00002842"/>
    </source>
</evidence>
<evidence type="ECO:0000256" key="9">
    <source>
        <dbReference type="ARBA" id="ARBA00022827"/>
    </source>
</evidence>
<dbReference type="EC" id="1.6.1.1" evidence="5 14"/>
<evidence type="ECO:0000256" key="15">
    <source>
        <dbReference type="PIRSR" id="PIRSR000350-3"/>
    </source>
</evidence>
<dbReference type="GO" id="GO:0006739">
    <property type="term" value="P:NADP+ metabolic process"/>
    <property type="evidence" value="ECO:0007669"/>
    <property type="project" value="UniProtKB-UniRule"/>
</dbReference>
<feature type="binding site" evidence="15">
    <location>
        <begin position="181"/>
        <end position="188"/>
    </location>
    <ligand>
        <name>NAD(+)</name>
        <dbReference type="ChEBI" id="CHEBI:57540"/>
    </ligand>
</feature>
<dbReference type="SUPFAM" id="SSF55424">
    <property type="entry name" value="FAD/NAD-linked reductases, dimerisation (C-terminal) domain"/>
    <property type="match status" value="1"/>
</dbReference>
<comment type="cofactor">
    <cofactor evidence="14 15">
        <name>FAD</name>
        <dbReference type="ChEBI" id="CHEBI:57692"/>
    </cofactor>
    <text evidence="14 15">Binds 1 FAD per subunit.</text>
</comment>
<evidence type="ECO:0000256" key="14">
    <source>
        <dbReference type="HAMAP-Rule" id="MF_00247"/>
    </source>
</evidence>
<evidence type="ECO:0000256" key="11">
    <source>
        <dbReference type="ARBA" id="ARBA00023002"/>
    </source>
</evidence>
<evidence type="ECO:0000256" key="4">
    <source>
        <dbReference type="ARBA" id="ARBA00007532"/>
    </source>
</evidence>
<dbReference type="PRINTS" id="PR00368">
    <property type="entry name" value="FADPNR"/>
</dbReference>
<evidence type="ECO:0000259" key="16">
    <source>
        <dbReference type="Pfam" id="PF02852"/>
    </source>
</evidence>
<sequence length="465" mass="51173">MPTHYDVVVIGAGPAGEGAAMRASKAGMDVAMVDEKPMVGGNCAHLGTIPSKALRHAVKQIITFNTDALFRDIGEPRTFSFPKVLKRAESVIGKQVKLRTTFYARNRVKVYSGQGRFTDEHTLEVVKADGSIETLIANKFVVATGSRPYHPDDVDFRHPRVYDSDTILKLQHTPRKIVIYGAGVIGCEYASIFCGLGVRVELINTRDRLLDFLDHEISDGLSYHLRDIGVLIRNGEEYEEVLCRENDVIVKLQSGKAVRGDAFLWCNGRTGNTDQLNLDAVGLSPNYRGQLEVNDRYQTDVAHIYAAGDVIGWPSLASAAYDQGRSTGAGLAELDDFYLVQDVPTGIYTIPEISSLGATEQELTQQKVPYEVGQAAFKTVARAQITGETVGLLKILFHRETMQILGIHCFGDQASEIIHIGQAIMNQPGEANTIEYFVNTTFNYPTMAEAYRVAALNGLYRVSSF</sequence>
<dbReference type="PANTHER" id="PTHR22912">
    <property type="entry name" value="DISULFIDE OXIDOREDUCTASE"/>
    <property type="match status" value="1"/>
</dbReference>
<keyword evidence="9 14" id="KW-0274">FAD</keyword>
<evidence type="ECO:0000256" key="1">
    <source>
        <dbReference type="ARBA" id="ARBA00001815"/>
    </source>
</evidence>
<comment type="catalytic activity">
    <reaction evidence="1 14">
        <text>NAD(+) + NADPH = NADH + NADP(+)</text>
        <dbReference type="Rhea" id="RHEA:11692"/>
        <dbReference type="ChEBI" id="CHEBI:57540"/>
        <dbReference type="ChEBI" id="CHEBI:57783"/>
        <dbReference type="ChEBI" id="CHEBI:57945"/>
        <dbReference type="ChEBI" id="CHEBI:58349"/>
        <dbReference type="EC" id="1.6.1.1"/>
    </reaction>
</comment>
<dbReference type="Proteomes" id="UP000235116">
    <property type="component" value="Chromosome"/>
</dbReference>
<evidence type="ECO:0000256" key="7">
    <source>
        <dbReference type="ARBA" id="ARBA00022490"/>
    </source>
</evidence>
<dbReference type="GO" id="GO:0006103">
    <property type="term" value="P:2-oxoglutarate metabolic process"/>
    <property type="evidence" value="ECO:0007669"/>
    <property type="project" value="TreeGrafter"/>
</dbReference>
<evidence type="ECO:0000256" key="5">
    <source>
        <dbReference type="ARBA" id="ARBA00012772"/>
    </source>
</evidence>
<dbReference type="InterPro" id="IPR022962">
    <property type="entry name" value="STH_gammaproteobact"/>
</dbReference>
<comment type="similarity">
    <text evidence="4 14">Belongs to the class-I pyridine nucleotide-disulfide oxidoreductase family.</text>
</comment>
<keyword evidence="11 14" id="KW-0560">Oxidoreductase</keyword>
<dbReference type="Gene3D" id="3.50.50.60">
    <property type="entry name" value="FAD/NAD(P)-binding domain"/>
    <property type="match status" value="2"/>
</dbReference>
<comment type="function">
    <text evidence="2 14">Conversion of NADPH, generated by peripheral catabolic pathways, to NADH, which can enter the respiratory chain for energy generation.</text>
</comment>
<evidence type="ECO:0000313" key="18">
    <source>
        <dbReference type="EMBL" id="AUM14595.1"/>
    </source>
</evidence>
<feature type="binding site" evidence="15">
    <location>
        <position position="52"/>
    </location>
    <ligand>
        <name>FAD</name>
        <dbReference type="ChEBI" id="CHEBI:57692"/>
    </ligand>
</feature>
<evidence type="ECO:0000256" key="13">
    <source>
        <dbReference type="ARBA" id="ARBA00031183"/>
    </source>
</evidence>
<dbReference type="HAMAP" id="MF_00247">
    <property type="entry name" value="SthA"/>
    <property type="match status" value="1"/>
</dbReference>
<dbReference type="Pfam" id="PF02852">
    <property type="entry name" value="Pyr_redox_dim"/>
    <property type="match status" value="1"/>
</dbReference>
<feature type="domain" description="Pyridine nucleotide-disulphide oxidoreductase dimerisation" evidence="16">
    <location>
        <begin position="343"/>
        <end position="454"/>
    </location>
</feature>
<keyword evidence="12 14" id="KW-0520">NAD</keyword>
<dbReference type="EMBL" id="CP022684">
    <property type="protein sequence ID" value="AUM14595.1"/>
    <property type="molecule type" value="Genomic_DNA"/>
</dbReference>
<dbReference type="GO" id="GO:0004148">
    <property type="term" value="F:dihydrolipoyl dehydrogenase (NADH) activity"/>
    <property type="evidence" value="ECO:0007669"/>
    <property type="project" value="TreeGrafter"/>
</dbReference>
<accession>A0A2K9LSZ8</accession>
<dbReference type="InterPro" id="IPR016156">
    <property type="entry name" value="FAD/NAD-linked_Rdtase_dimer_sf"/>
</dbReference>
<comment type="subcellular location">
    <subcellularLocation>
        <location evidence="3 14">Cytoplasm</location>
    </subcellularLocation>
</comment>